<dbReference type="InterPro" id="IPR002938">
    <property type="entry name" value="FAD-bd"/>
</dbReference>
<accession>A0A0A3XMZ4</accession>
<dbReference type="Proteomes" id="UP000030377">
    <property type="component" value="Unassembled WGS sequence"/>
</dbReference>
<dbReference type="Gene3D" id="3.50.50.60">
    <property type="entry name" value="FAD/NAD(P)-binding domain"/>
    <property type="match status" value="1"/>
</dbReference>
<evidence type="ECO:0000256" key="1">
    <source>
        <dbReference type="SAM" id="MobiDB-lite"/>
    </source>
</evidence>
<dbReference type="RefSeq" id="WP_041959349.1">
    <property type="nucleotide sequence ID" value="NZ_JRPN01000028.1"/>
</dbReference>
<dbReference type="GO" id="GO:0071949">
    <property type="term" value="F:FAD binding"/>
    <property type="evidence" value="ECO:0007669"/>
    <property type="project" value="InterPro"/>
</dbReference>
<dbReference type="PRINTS" id="PR00420">
    <property type="entry name" value="RNGMNOXGNASE"/>
</dbReference>
<dbReference type="STRING" id="375.BKD09_RS22725"/>
<dbReference type="EMBL" id="JRPN01000028">
    <property type="protein sequence ID" value="KGT74639.1"/>
    <property type="molecule type" value="Genomic_DNA"/>
</dbReference>
<evidence type="ECO:0000259" key="2">
    <source>
        <dbReference type="Pfam" id="PF01494"/>
    </source>
</evidence>
<sequence length="417" mass="45062">MRYTDIAIIGGGLSGSTAAAMLGRAGISTVLIDPHESYPADFRVEKLSGHVQVERFLKTGIGESVLRRATFAGENWIARFGRLLDKAPSQQFNILYDSLVNAVRDEIPAGVERICAKAVSLSTSPERQKITLSNEETISARLVVLANGLNVGLRHQLGIARKVISACHSISIGFDVVPAGRNSFDFPALTYFSERPSDRIPYITLFPTGPRMRANLFVYRGFDDPWLHELRRAPAETLNAALPRLKRITGAFDIAGEIKIRPVDLYVNDAGGQPGLVLVGDAFSTSCPAAGTGCDKVFTDVERLCNVHIPDWLASDGMDTDKIAAFYADPVKRACDQWSAAKAFEFRSVSTATSPYWTAQRWARFIAWSVQGLVRPLGGAIHLEPNFLGHASSSSSSSSSSSRSSSSSSSSSLSSSA</sequence>
<dbReference type="AlphaFoldDB" id="A0A0A3XMZ4"/>
<evidence type="ECO:0000313" key="3">
    <source>
        <dbReference type="EMBL" id="KGT74639.1"/>
    </source>
</evidence>
<organism evidence="3 4">
    <name type="scientific">Bradyrhizobium japonicum</name>
    <dbReference type="NCBI Taxonomy" id="375"/>
    <lineage>
        <taxon>Bacteria</taxon>
        <taxon>Pseudomonadati</taxon>
        <taxon>Pseudomonadota</taxon>
        <taxon>Alphaproteobacteria</taxon>
        <taxon>Hyphomicrobiales</taxon>
        <taxon>Nitrobacteraceae</taxon>
        <taxon>Bradyrhizobium</taxon>
    </lineage>
</organism>
<feature type="region of interest" description="Disordered" evidence="1">
    <location>
        <begin position="390"/>
        <end position="417"/>
    </location>
</feature>
<dbReference type="InterPro" id="IPR051205">
    <property type="entry name" value="UbiH/COQ6_monooxygenase"/>
</dbReference>
<comment type="caution">
    <text evidence="3">The sequence shown here is derived from an EMBL/GenBank/DDBJ whole genome shotgun (WGS) entry which is preliminary data.</text>
</comment>
<evidence type="ECO:0000313" key="4">
    <source>
        <dbReference type="Proteomes" id="UP000030377"/>
    </source>
</evidence>
<reference evidence="3 4" key="1">
    <citation type="submission" date="2014-09" db="EMBL/GenBank/DDBJ databases">
        <title>Draft genome of Bradyrhizobium japonicum Is-34.</title>
        <authorList>
            <person name="Tsurumaru H."/>
            <person name="Yamakawa T."/>
            <person name="Hashimoto S."/>
            <person name="Okizaki K."/>
            <person name="Kanesaki Y."/>
            <person name="Yoshikawa H."/>
            <person name="Yajima S."/>
        </authorList>
    </citation>
    <scope>NUCLEOTIDE SEQUENCE [LARGE SCALE GENOMIC DNA]</scope>
    <source>
        <strain evidence="3 4">Is-34</strain>
    </source>
</reference>
<dbReference type="InterPro" id="IPR036188">
    <property type="entry name" value="FAD/NAD-bd_sf"/>
</dbReference>
<feature type="domain" description="FAD-binding" evidence="2">
    <location>
        <begin position="4"/>
        <end position="305"/>
    </location>
</feature>
<dbReference type="PANTHER" id="PTHR43876">
    <property type="entry name" value="UBIQUINONE BIOSYNTHESIS MONOOXYGENASE COQ6, MITOCHONDRIAL"/>
    <property type="match status" value="1"/>
</dbReference>
<name>A0A0A3XMZ4_BRAJP</name>
<proteinExistence type="predicted"/>
<protein>
    <submittedName>
        <fullName evidence="3">2-polyprenyl-6-methoxyphenol hydroxylase</fullName>
    </submittedName>
</protein>
<dbReference type="Pfam" id="PF01494">
    <property type="entry name" value="FAD_binding_3"/>
    <property type="match status" value="1"/>
</dbReference>
<dbReference type="SUPFAM" id="SSF51905">
    <property type="entry name" value="FAD/NAD(P)-binding domain"/>
    <property type="match status" value="1"/>
</dbReference>
<dbReference type="PANTHER" id="PTHR43876:SF7">
    <property type="entry name" value="UBIQUINONE BIOSYNTHESIS MONOOXYGENASE COQ6, MITOCHONDRIAL"/>
    <property type="match status" value="1"/>
</dbReference>
<gene>
    <name evidence="3" type="ORF">MA20_35250</name>
</gene>
<feature type="compositionally biased region" description="Low complexity" evidence="1">
    <location>
        <begin position="392"/>
        <end position="417"/>
    </location>
</feature>